<keyword evidence="2" id="KW-1185">Reference proteome</keyword>
<dbReference type="EMBL" id="BMAO01033270">
    <property type="protein sequence ID" value="GFQ88222.1"/>
    <property type="molecule type" value="Genomic_DNA"/>
</dbReference>
<dbReference type="Proteomes" id="UP000887116">
    <property type="component" value="Unassembled WGS sequence"/>
</dbReference>
<proteinExistence type="predicted"/>
<protein>
    <submittedName>
        <fullName evidence="1">Uncharacterized protein</fullName>
    </submittedName>
</protein>
<comment type="caution">
    <text evidence="1">The sequence shown here is derived from an EMBL/GenBank/DDBJ whole genome shotgun (WGS) entry which is preliminary data.</text>
</comment>
<sequence length="86" mass="9731">MTDSPGSDRQLRHRSQSTCQMRISAFVRDSPGSPSITHDSLRLHCPHSMFSFHGRDLADCGINQSDFFTPIISRDTFSTYRLISVL</sequence>
<dbReference type="AlphaFoldDB" id="A0A8X6FSL8"/>
<organism evidence="1 2">
    <name type="scientific">Trichonephila clavata</name>
    <name type="common">Joro spider</name>
    <name type="synonym">Nephila clavata</name>
    <dbReference type="NCBI Taxonomy" id="2740835"/>
    <lineage>
        <taxon>Eukaryota</taxon>
        <taxon>Metazoa</taxon>
        <taxon>Ecdysozoa</taxon>
        <taxon>Arthropoda</taxon>
        <taxon>Chelicerata</taxon>
        <taxon>Arachnida</taxon>
        <taxon>Araneae</taxon>
        <taxon>Araneomorphae</taxon>
        <taxon>Entelegynae</taxon>
        <taxon>Araneoidea</taxon>
        <taxon>Nephilidae</taxon>
        <taxon>Trichonephila</taxon>
    </lineage>
</organism>
<accession>A0A8X6FSL8</accession>
<reference evidence="1" key="1">
    <citation type="submission" date="2020-07" db="EMBL/GenBank/DDBJ databases">
        <title>Multicomponent nature underlies the extraordinary mechanical properties of spider dragline silk.</title>
        <authorList>
            <person name="Kono N."/>
            <person name="Nakamura H."/>
            <person name="Mori M."/>
            <person name="Yoshida Y."/>
            <person name="Ohtoshi R."/>
            <person name="Malay A.D."/>
            <person name="Moran D.A.P."/>
            <person name="Tomita M."/>
            <person name="Numata K."/>
            <person name="Arakawa K."/>
        </authorList>
    </citation>
    <scope>NUCLEOTIDE SEQUENCE</scope>
</reference>
<evidence type="ECO:0000313" key="2">
    <source>
        <dbReference type="Proteomes" id="UP000887116"/>
    </source>
</evidence>
<name>A0A8X6FSL8_TRICU</name>
<evidence type="ECO:0000313" key="1">
    <source>
        <dbReference type="EMBL" id="GFQ88222.1"/>
    </source>
</evidence>
<gene>
    <name evidence="1" type="ORF">TNCT_625761</name>
</gene>